<dbReference type="AlphaFoldDB" id="A0A1F6WVK1"/>
<dbReference type="PROSITE" id="PS50987">
    <property type="entry name" value="HTH_ARSR_2"/>
    <property type="match status" value="1"/>
</dbReference>
<dbReference type="PRINTS" id="PR00778">
    <property type="entry name" value="HTHARSR"/>
</dbReference>
<comment type="caution">
    <text evidence="5">The sequence shown here is derived from an EMBL/GenBank/DDBJ whole genome shotgun (WGS) entry which is preliminary data.</text>
</comment>
<keyword evidence="3" id="KW-0804">Transcription</keyword>
<dbReference type="SUPFAM" id="SSF46785">
    <property type="entry name" value="Winged helix' DNA-binding domain"/>
    <property type="match status" value="1"/>
</dbReference>
<keyword evidence="1" id="KW-0805">Transcription regulation</keyword>
<accession>A0A1F6WVK1</accession>
<dbReference type="Gene3D" id="1.10.10.10">
    <property type="entry name" value="Winged helix-like DNA-binding domain superfamily/Winged helix DNA-binding domain"/>
    <property type="match status" value="1"/>
</dbReference>
<evidence type="ECO:0000256" key="3">
    <source>
        <dbReference type="ARBA" id="ARBA00023163"/>
    </source>
</evidence>
<dbReference type="GO" id="GO:0003677">
    <property type="term" value="F:DNA binding"/>
    <property type="evidence" value="ECO:0007669"/>
    <property type="project" value="UniProtKB-KW"/>
</dbReference>
<dbReference type="GO" id="GO:0003700">
    <property type="term" value="F:DNA-binding transcription factor activity"/>
    <property type="evidence" value="ECO:0007669"/>
    <property type="project" value="InterPro"/>
</dbReference>
<organism evidence="5 6">
    <name type="scientific">Candidatus Nomurabacteria bacterium RIFCSPLOWO2_01_FULL_41_12</name>
    <dbReference type="NCBI Taxonomy" id="1801774"/>
    <lineage>
        <taxon>Bacteria</taxon>
        <taxon>Candidatus Nomuraibacteriota</taxon>
    </lineage>
</organism>
<sequence length="86" mass="9843">MKEYEKTLKALANRRRLQILKYLKDKKTATVTDIAEHLKLSFKSTSKHLAILFGAGIADKEQKSLSMFYSVAEPLPKIAKHIRDIL</sequence>
<feature type="domain" description="HTH arsR-type" evidence="4">
    <location>
        <begin position="1"/>
        <end position="86"/>
    </location>
</feature>
<dbReference type="CDD" id="cd00090">
    <property type="entry name" value="HTH_ARSR"/>
    <property type="match status" value="1"/>
</dbReference>
<protein>
    <recommendedName>
        <fullName evidence="4">HTH arsR-type domain-containing protein</fullName>
    </recommendedName>
</protein>
<dbReference type="Pfam" id="PF01022">
    <property type="entry name" value="HTH_5"/>
    <property type="match status" value="1"/>
</dbReference>
<name>A0A1F6WVK1_9BACT</name>
<dbReference type="InterPro" id="IPR001845">
    <property type="entry name" value="HTH_ArsR_DNA-bd_dom"/>
</dbReference>
<dbReference type="Proteomes" id="UP000176187">
    <property type="component" value="Unassembled WGS sequence"/>
</dbReference>
<evidence type="ECO:0000313" key="5">
    <source>
        <dbReference type="EMBL" id="OGI85844.1"/>
    </source>
</evidence>
<dbReference type="PANTHER" id="PTHR43132:SF8">
    <property type="entry name" value="HTH-TYPE TRANSCRIPTIONAL REGULATOR KMTR"/>
    <property type="match status" value="1"/>
</dbReference>
<reference evidence="5 6" key="1">
    <citation type="journal article" date="2016" name="Nat. Commun.">
        <title>Thousands of microbial genomes shed light on interconnected biogeochemical processes in an aquifer system.</title>
        <authorList>
            <person name="Anantharaman K."/>
            <person name="Brown C.T."/>
            <person name="Hug L.A."/>
            <person name="Sharon I."/>
            <person name="Castelle C.J."/>
            <person name="Probst A.J."/>
            <person name="Thomas B.C."/>
            <person name="Singh A."/>
            <person name="Wilkins M.J."/>
            <person name="Karaoz U."/>
            <person name="Brodie E.L."/>
            <person name="Williams K.H."/>
            <person name="Hubbard S.S."/>
            <person name="Banfield J.F."/>
        </authorList>
    </citation>
    <scope>NUCLEOTIDE SEQUENCE [LARGE SCALE GENOMIC DNA]</scope>
</reference>
<dbReference type="SMART" id="SM00418">
    <property type="entry name" value="HTH_ARSR"/>
    <property type="match status" value="1"/>
</dbReference>
<dbReference type="InterPro" id="IPR051011">
    <property type="entry name" value="Metal_resp_trans_reg"/>
</dbReference>
<gene>
    <name evidence="5" type="ORF">A3A05_02060</name>
</gene>
<evidence type="ECO:0000259" key="4">
    <source>
        <dbReference type="PROSITE" id="PS50987"/>
    </source>
</evidence>
<dbReference type="InterPro" id="IPR011991">
    <property type="entry name" value="ArsR-like_HTH"/>
</dbReference>
<dbReference type="InterPro" id="IPR036390">
    <property type="entry name" value="WH_DNA-bd_sf"/>
</dbReference>
<evidence type="ECO:0000256" key="2">
    <source>
        <dbReference type="ARBA" id="ARBA00023125"/>
    </source>
</evidence>
<dbReference type="InterPro" id="IPR036388">
    <property type="entry name" value="WH-like_DNA-bd_sf"/>
</dbReference>
<dbReference type="NCBIfam" id="NF033788">
    <property type="entry name" value="HTH_metalloreg"/>
    <property type="match status" value="1"/>
</dbReference>
<dbReference type="PANTHER" id="PTHR43132">
    <property type="entry name" value="ARSENICAL RESISTANCE OPERON REPRESSOR ARSR-RELATED"/>
    <property type="match status" value="1"/>
</dbReference>
<evidence type="ECO:0000256" key="1">
    <source>
        <dbReference type="ARBA" id="ARBA00023015"/>
    </source>
</evidence>
<proteinExistence type="predicted"/>
<keyword evidence="2" id="KW-0238">DNA-binding</keyword>
<dbReference type="EMBL" id="MFUY01000021">
    <property type="protein sequence ID" value="OGI85844.1"/>
    <property type="molecule type" value="Genomic_DNA"/>
</dbReference>
<evidence type="ECO:0000313" key="6">
    <source>
        <dbReference type="Proteomes" id="UP000176187"/>
    </source>
</evidence>
<dbReference type="STRING" id="1801774.A3A05_02060"/>